<evidence type="ECO:0000313" key="2">
    <source>
        <dbReference type="EMBL" id="PIB00504.1"/>
    </source>
</evidence>
<dbReference type="EMBL" id="CP134184">
    <property type="protein sequence ID" value="WPA97477.1"/>
    <property type="molecule type" value="Genomic_DNA"/>
</dbReference>
<evidence type="ECO:0000313" key="3">
    <source>
        <dbReference type="EMBL" id="WPA97477.1"/>
    </source>
</evidence>
<reference evidence="3 5" key="2">
    <citation type="submission" date="2023-09" db="EMBL/GenBank/DDBJ databases">
        <title>Complete-Gapless Cercospora beticola genome.</title>
        <authorList>
            <person name="Wyatt N.A."/>
            <person name="Spanner R.E."/>
            <person name="Bolton M.D."/>
        </authorList>
    </citation>
    <scope>NUCLEOTIDE SEQUENCE [LARGE SCALE GENOMIC DNA]</scope>
    <source>
        <strain evidence="3">Cb09-40</strain>
    </source>
</reference>
<feature type="signal peptide" evidence="1">
    <location>
        <begin position="1"/>
        <end position="21"/>
    </location>
</feature>
<dbReference type="AlphaFoldDB" id="A0A2G5I7L2"/>
<evidence type="ECO:0008006" key="6">
    <source>
        <dbReference type="Google" id="ProtNLM"/>
    </source>
</evidence>
<keyword evidence="1" id="KW-0732">Signal</keyword>
<evidence type="ECO:0000313" key="5">
    <source>
        <dbReference type="Proteomes" id="UP001302367"/>
    </source>
</evidence>
<name>A0A2G5I7L2_CERBT</name>
<feature type="chain" id="PRO_5013559210" description="F-box domain-containing protein" evidence="1">
    <location>
        <begin position="22"/>
        <end position="402"/>
    </location>
</feature>
<protein>
    <recommendedName>
        <fullName evidence="6">F-box domain-containing protein</fullName>
    </recommendedName>
</protein>
<accession>A0A2G5I7L2</accession>
<keyword evidence="5" id="KW-1185">Reference proteome</keyword>
<reference evidence="2 4" key="1">
    <citation type="submission" date="2015-10" db="EMBL/GenBank/DDBJ databases">
        <title>The cercosporin biosynthetic gene cluster was horizontally transferred to several fungal lineages and shown to be expanded in Cercospora beticola based on microsynteny with recipient genomes.</title>
        <authorList>
            <person name="De Jonge R."/>
            <person name="Ebert M.K."/>
            <person name="Suttle J.C."/>
            <person name="Jurick Ii W.M."/>
            <person name="Secor G.A."/>
            <person name="Thomma B.P."/>
            <person name="Van De Peer Y."/>
            <person name="Bolton M.D."/>
        </authorList>
    </citation>
    <scope>NUCLEOTIDE SEQUENCE [LARGE SCALE GENOMIC DNA]</scope>
    <source>
        <strain evidence="2 4">09-40</strain>
    </source>
</reference>
<dbReference type="Proteomes" id="UP000230605">
    <property type="component" value="Chromosome 1"/>
</dbReference>
<organism evidence="2 4">
    <name type="scientific">Cercospora beticola</name>
    <name type="common">Sugarbeet leaf spot fungus</name>
    <dbReference type="NCBI Taxonomy" id="122368"/>
    <lineage>
        <taxon>Eukaryota</taxon>
        <taxon>Fungi</taxon>
        <taxon>Dikarya</taxon>
        <taxon>Ascomycota</taxon>
        <taxon>Pezizomycotina</taxon>
        <taxon>Dothideomycetes</taxon>
        <taxon>Dothideomycetidae</taxon>
        <taxon>Mycosphaerellales</taxon>
        <taxon>Mycosphaerellaceae</taxon>
        <taxon>Cercospora</taxon>
    </lineage>
</organism>
<dbReference type="EMBL" id="LKMD01000100">
    <property type="protein sequence ID" value="PIB00504.1"/>
    <property type="molecule type" value="Genomic_DNA"/>
</dbReference>
<evidence type="ECO:0000313" key="4">
    <source>
        <dbReference type="Proteomes" id="UP000230605"/>
    </source>
</evidence>
<gene>
    <name evidence="2" type="ORF">CB0940_02007</name>
    <name evidence="3" type="ORF">RHO25_002087</name>
</gene>
<sequence>MASLLTLPTELLVLILEHVGGRELRRSQTGKPATSGPGWRATDKLMLCREWYAAARPVFLSGLHLSELRLYACNLDRLDGELSYKKSRTLVHNNTRSLTIRLLGHFWDLNSAEDLERWHAEDGWSGPAPLNEVPPGLSFRSASGKLALKSWRDQQLRPRLDELLEDLRNFTELKYLEFTATSDPHNVGLDWDYMHTPTISRLLQNLPITQGLRALVLDTVGTRLLDGNGQTHLCTEVARVLPYIEHVCLRMIKICPAIFDIHRQADGRHVTLKTLTLKLYMPDAFEHSDERRSEPCEVRGYYNNHDSLHGQMLEYARVFLNRLSELRGHGSCDNPVRRHKHGMASLAITYRDIRPGIPAPLSPIFTSNIVNNTLQRLSGHGLHGWLHRDEGRYNWCECAGNQ</sequence>
<dbReference type="Proteomes" id="UP001302367">
    <property type="component" value="Chromosome 1"/>
</dbReference>
<evidence type="ECO:0000256" key="1">
    <source>
        <dbReference type="SAM" id="SignalP"/>
    </source>
</evidence>
<dbReference type="OrthoDB" id="3637487at2759"/>
<proteinExistence type="predicted"/>